<evidence type="ECO:0000256" key="1">
    <source>
        <dbReference type="ARBA" id="ARBA00023016"/>
    </source>
</evidence>
<dbReference type="SUPFAM" id="SSF49764">
    <property type="entry name" value="HSP20-like chaperones"/>
    <property type="match status" value="1"/>
</dbReference>
<dbReference type="PROSITE" id="PS01031">
    <property type="entry name" value="SHSP"/>
    <property type="match status" value="1"/>
</dbReference>
<dbReference type="InterPro" id="IPR002068">
    <property type="entry name" value="A-crystallin/Hsp20_dom"/>
</dbReference>
<evidence type="ECO:0000256" key="3">
    <source>
        <dbReference type="RuleBase" id="RU003616"/>
    </source>
</evidence>
<name>B8HUD8_CYAP4</name>
<dbReference type="CDD" id="cd06464">
    <property type="entry name" value="ACD_sHsps-like"/>
    <property type="match status" value="1"/>
</dbReference>
<dbReference type="InterPro" id="IPR044587">
    <property type="entry name" value="HSP21-like"/>
</dbReference>
<dbReference type="eggNOG" id="COG0071">
    <property type="taxonomic scope" value="Bacteria"/>
</dbReference>
<dbReference type="HOGENOM" id="CLU_046737_12_2_3"/>
<comment type="similarity">
    <text evidence="2 3">Belongs to the small heat shock protein (HSP20) family.</text>
</comment>
<dbReference type="AlphaFoldDB" id="B8HUD8"/>
<feature type="region of interest" description="Disordered" evidence="4">
    <location>
        <begin position="144"/>
        <end position="180"/>
    </location>
</feature>
<dbReference type="KEGG" id="cyn:Cyan7425_2122"/>
<feature type="compositionally biased region" description="Polar residues" evidence="4">
    <location>
        <begin position="169"/>
        <end position="180"/>
    </location>
</feature>
<evidence type="ECO:0000259" key="5">
    <source>
        <dbReference type="PROSITE" id="PS01031"/>
    </source>
</evidence>
<dbReference type="GO" id="GO:0009408">
    <property type="term" value="P:response to heat"/>
    <property type="evidence" value="ECO:0007669"/>
    <property type="project" value="InterPro"/>
</dbReference>
<evidence type="ECO:0000313" key="6">
    <source>
        <dbReference type="EMBL" id="ACL44483.1"/>
    </source>
</evidence>
<keyword evidence="1 6" id="KW-0346">Stress response</keyword>
<dbReference type="InterPro" id="IPR008978">
    <property type="entry name" value="HSP20-like_chaperone"/>
</dbReference>
<dbReference type="Gene3D" id="2.60.40.790">
    <property type="match status" value="1"/>
</dbReference>
<feature type="compositionally biased region" description="Low complexity" evidence="4">
    <location>
        <begin position="147"/>
        <end position="168"/>
    </location>
</feature>
<reference evidence="6" key="1">
    <citation type="submission" date="2009-01" db="EMBL/GenBank/DDBJ databases">
        <title>Complete sequence of chromosome Cyanothece sp. PCC 7425.</title>
        <authorList>
            <consortium name="US DOE Joint Genome Institute"/>
            <person name="Lucas S."/>
            <person name="Copeland A."/>
            <person name="Lapidus A."/>
            <person name="Glavina del Rio T."/>
            <person name="Dalin E."/>
            <person name="Tice H."/>
            <person name="Bruce D."/>
            <person name="Goodwin L."/>
            <person name="Pitluck S."/>
            <person name="Sims D."/>
            <person name="Meineke L."/>
            <person name="Brettin T."/>
            <person name="Detter J.C."/>
            <person name="Han C."/>
            <person name="Larimer F."/>
            <person name="Land M."/>
            <person name="Hauser L."/>
            <person name="Kyrpides N."/>
            <person name="Ovchinnikova G."/>
            <person name="Liberton M."/>
            <person name="Stoeckel J."/>
            <person name="Banerjee A."/>
            <person name="Singh A."/>
            <person name="Page L."/>
            <person name="Sato H."/>
            <person name="Zhao L."/>
            <person name="Sherman L."/>
            <person name="Pakrasi H."/>
            <person name="Richardson P."/>
        </authorList>
    </citation>
    <scope>NUCLEOTIDE SEQUENCE</scope>
    <source>
        <strain evidence="6">PCC 7425</strain>
    </source>
</reference>
<organism evidence="6">
    <name type="scientific">Cyanothece sp. (strain PCC 7425 / ATCC 29141)</name>
    <dbReference type="NCBI Taxonomy" id="395961"/>
    <lineage>
        <taxon>Bacteria</taxon>
        <taxon>Bacillati</taxon>
        <taxon>Cyanobacteriota</taxon>
        <taxon>Cyanophyceae</taxon>
        <taxon>Gomontiellales</taxon>
        <taxon>Cyanothecaceae</taxon>
        <taxon>Cyanothece</taxon>
    </lineage>
</organism>
<gene>
    <name evidence="6" type="ordered locus">Cyan7425_2122</name>
</gene>
<dbReference type="PANTHER" id="PTHR46733">
    <property type="entry name" value="26.5 KDA HEAT SHOCK PROTEIN, MITOCHONDRIAL"/>
    <property type="match status" value="1"/>
</dbReference>
<dbReference type="Pfam" id="PF00011">
    <property type="entry name" value="HSP20"/>
    <property type="match status" value="1"/>
</dbReference>
<evidence type="ECO:0000256" key="4">
    <source>
        <dbReference type="SAM" id="MobiDB-lite"/>
    </source>
</evidence>
<proteinExistence type="inferred from homology"/>
<accession>B8HUD8</accession>
<dbReference type="STRING" id="395961.Cyan7425_2122"/>
<dbReference type="PANTHER" id="PTHR46733:SF4">
    <property type="entry name" value="HEAT SHOCK PROTEIN 21, CHLOROPLASTIC"/>
    <property type="match status" value="1"/>
</dbReference>
<protein>
    <submittedName>
        <fullName evidence="6">Heat shock protein Hsp20</fullName>
    </submittedName>
</protein>
<sequence length="180" mass="20299">MALTRFEPFREMVSMQRQMNRLLDQMMSIPGDPESFTSAMAFMPAAEINETEDAIQLRMELPGIEARDLDVKVTANAVAIVGERKQEINQEEKGIRHSEFRYGSFQRVIPLPVRVQNDQVKAEFQNGILCLTLPKAEEEKKRVVTVSLNGESQQQSGQQLQSSPQGNPAQSQQTLPQNPQ</sequence>
<feature type="domain" description="SHSP" evidence="5">
    <location>
        <begin position="37"/>
        <end position="149"/>
    </location>
</feature>
<dbReference type="OrthoDB" id="9811615at2"/>
<evidence type="ECO:0000256" key="2">
    <source>
        <dbReference type="PROSITE-ProRule" id="PRU00285"/>
    </source>
</evidence>
<dbReference type="EMBL" id="CP001344">
    <property type="protein sequence ID" value="ACL44483.1"/>
    <property type="molecule type" value="Genomic_DNA"/>
</dbReference>